<gene>
    <name evidence="2" type="ORF">B0I36DRAFT_347774</name>
</gene>
<organism evidence="2 3">
    <name type="scientific">Microdochium trichocladiopsis</name>
    <dbReference type="NCBI Taxonomy" id="1682393"/>
    <lineage>
        <taxon>Eukaryota</taxon>
        <taxon>Fungi</taxon>
        <taxon>Dikarya</taxon>
        <taxon>Ascomycota</taxon>
        <taxon>Pezizomycotina</taxon>
        <taxon>Sordariomycetes</taxon>
        <taxon>Xylariomycetidae</taxon>
        <taxon>Xylariales</taxon>
        <taxon>Microdochiaceae</taxon>
        <taxon>Microdochium</taxon>
    </lineage>
</organism>
<sequence length="198" mass="22438">MCSTQLDFRQQPPRPTISGLREVSEVPQSIQPQLSSRDLKASFKSSRRALSDDQSLFGAEVLEDCASLHSRVNLLSIVRRYHRASPFDSLYSICVQVKQKPFESTHRKGVPNKRQPVALEPATPPRERKVIKTKDSESLIQIRDTTNPVIETIVPSNQSKTSRVNLLGAQPGDPWQKYTKILTWFDLVPTKALQFLDK</sequence>
<protein>
    <submittedName>
        <fullName evidence="2">Uncharacterized protein</fullName>
    </submittedName>
</protein>
<feature type="region of interest" description="Disordered" evidence="1">
    <location>
        <begin position="1"/>
        <end position="38"/>
    </location>
</feature>
<evidence type="ECO:0000313" key="3">
    <source>
        <dbReference type="Proteomes" id="UP000756346"/>
    </source>
</evidence>
<name>A0A9P8Y883_9PEZI</name>
<evidence type="ECO:0000256" key="1">
    <source>
        <dbReference type="SAM" id="MobiDB-lite"/>
    </source>
</evidence>
<dbReference type="RefSeq" id="XP_046013417.1">
    <property type="nucleotide sequence ID" value="XM_046156602.1"/>
</dbReference>
<evidence type="ECO:0000313" key="2">
    <source>
        <dbReference type="EMBL" id="KAH7032585.1"/>
    </source>
</evidence>
<comment type="caution">
    <text evidence="2">The sequence shown here is derived from an EMBL/GenBank/DDBJ whole genome shotgun (WGS) entry which is preliminary data.</text>
</comment>
<dbReference type="Proteomes" id="UP000756346">
    <property type="component" value="Unassembled WGS sequence"/>
</dbReference>
<dbReference type="EMBL" id="JAGTJQ010000004">
    <property type="protein sequence ID" value="KAH7032585.1"/>
    <property type="molecule type" value="Genomic_DNA"/>
</dbReference>
<dbReference type="AlphaFoldDB" id="A0A9P8Y883"/>
<proteinExistence type="predicted"/>
<keyword evidence="3" id="KW-1185">Reference proteome</keyword>
<dbReference type="GeneID" id="70186148"/>
<accession>A0A9P8Y883</accession>
<reference evidence="2" key="1">
    <citation type="journal article" date="2021" name="Nat. Commun.">
        <title>Genetic determinants of endophytism in the Arabidopsis root mycobiome.</title>
        <authorList>
            <person name="Mesny F."/>
            <person name="Miyauchi S."/>
            <person name="Thiergart T."/>
            <person name="Pickel B."/>
            <person name="Atanasova L."/>
            <person name="Karlsson M."/>
            <person name="Huettel B."/>
            <person name="Barry K.W."/>
            <person name="Haridas S."/>
            <person name="Chen C."/>
            <person name="Bauer D."/>
            <person name="Andreopoulos W."/>
            <person name="Pangilinan J."/>
            <person name="LaButti K."/>
            <person name="Riley R."/>
            <person name="Lipzen A."/>
            <person name="Clum A."/>
            <person name="Drula E."/>
            <person name="Henrissat B."/>
            <person name="Kohler A."/>
            <person name="Grigoriev I.V."/>
            <person name="Martin F.M."/>
            <person name="Hacquard S."/>
        </authorList>
    </citation>
    <scope>NUCLEOTIDE SEQUENCE</scope>
    <source>
        <strain evidence="2">MPI-CAGE-CH-0230</strain>
    </source>
</reference>
<feature type="compositionally biased region" description="Polar residues" evidence="1">
    <location>
        <begin position="26"/>
        <end position="36"/>
    </location>
</feature>